<dbReference type="OrthoDB" id="2498029at2759"/>
<dbReference type="Proteomes" id="UP000452235">
    <property type="component" value="Unassembled WGS sequence"/>
</dbReference>
<comment type="caution">
    <text evidence="3">The sequence shown here is derived from an EMBL/GenBank/DDBJ whole genome shotgun (WGS) entry which is preliminary data.</text>
</comment>
<proteinExistence type="predicted"/>
<evidence type="ECO:0000313" key="3">
    <source>
        <dbReference type="EMBL" id="GFF14645.1"/>
    </source>
</evidence>
<accession>A0A5M3YSD4</accession>
<dbReference type="GO" id="GO:0016020">
    <property type="term" value="C:membrane"/>
    <property type="evidence" value="ECO:0007669"/>
    <property type="project" value="TreeGrafter"/>
</dbReference>
<dbReference type="VEuPathDB" id="FungiDB:ATEG_00721"/>
<sequence length="295" mass="31673">MDLFYKTSSDVSLHARISDNSSAQSKPLLVFLHYWGGSSSTWHKLTSPTSPTSLASSYPILAVDLRGWGKSTGPATEDGSAYSVSAMAADTASLLEHLSHDQNRRHLLAHGFVLVGHSMGAKVALGTLASLPAGLRRQLQGLVLVAPAPPGALDLPAEMKEQQKAAYASDASVRWTVENVLASPANLDDEDMRLVVRDSLSGSQLAKEAWPTYGMREDISGRVRETLASMGSAGLCVRIIVGELDVVEPKERVDAEVRCFLQECGIPVVLRVAAGVKHLVPLECPEVIYQEVSVF</sequence>
<keyword evidence="1 3" id="KW-0378">Hydrolase</keyword>
<organism evidence="3 4">
    <name type="scientific">Aspergillus terreus</name>
    <dbReference type="NCBI Taxonomy" id="33178"/>
    <lineage>
        <taxon>Eukaryota</taxon>
        <taxon>Fungi</taxon>
        <taxon>Dikarya</taxon>
        <taxon>Ascomycota</taxon>
        <taxon>Pezizomycotina</taxon>
        <taxon>Eurotiomycetes</taxon>
        <taxon>Eurotiomycetidae</taxon>
        <taxon>Eurotiales</taxon>
        <taxon>Aspergillaceae</taxon>
        <taxon>Aspergillus</taxon>
        <taxon>Aspergillus subgen. Circumdati</taxon>
    </lineage>
</organism>
<name>A0A5M3YSD4_ASPTE</name>
<dbReference type="Pfam" id="PF12697">
    <property type="entry name" value="Abhydrolase_6"/>
    <property type="match status" value="1"/>
</dbReference>
<dbReference type="EMBL" id="BLJY01000003">
    <property type="protein sequence ID" value="GFF14645.1"/>
    <property type="molecule type" value="Genomic_DNA"/>
</dbReference>
<keyword evidence="4" id="KW-1185">Reference proteome</keyword>
<feature type="domain" description="AB hydrolase-1" evidence="2">
    <location>
        <begin position="29"/>
        <end position="289"/>
    </location>
</feature>
<evidence type="ECO:0000256" key="1">
    <source>
        <dbReference type="ARBA" id="ARBA00022801"/>
    </source>
</evidence>
<dbReference type="InterPro" id="IPR029058">
    <property type="entry name" value="AB_hydrolase_fold"/>
</dbReference>
<dbReference type="SUPFAM" id="SSF53474">
    <property type="entry name" value="alpha/beta-Hydrolases"/>
    <property type="match status" value="1"/>
</dbReference>
<evidence type="ECO:0000313" key="4">
    <source>
        <dbReference type="Proteomes" id="UP000452235"/>
    </source>
</evidence>
<protein>
    <submittedName>
        <fullName evidence="3">Putative alpha/beta hydrolase</fullName>
    </submittedName>
</protein>
<evidence type="ECO:0000259" key="2">
    <source>
        <dbReference type="Pfam" id="PF12697"/>
    </source>
</evidence>
<dbReference type="Gene3D" id="3.40.50.1820">
    <property type="entry name" value="alpha/beta hydrolase"/>
    <property type="match status" value="1"/>
</dbReference>
<dbReference type="PANTHER" id="PTHR43798">
    <property type="entry name" value="MONOACYLGLYCEROL LIPASE"/>
    <property type="match status" value="1"/>
</dbReference>
<dbReference type="InterPro" id="IPR050266">
    <property type="entry name" value="AB_hydrolase_sf"/>
</dbReference>
<dbReference type="GO" id="GO:0016787">
    <property type="term" value="F:hydrolase activity"/>
    <property type="evidence" value="ECO:0007669"/>
    <property type="project" value="UniProtKB-KW"/>
</dbReference>
<dbReference type="InterPro" id="IPR000073">
    <property type="entry name" value="AB_hydrolase_1"/>
</dbReference>
<gene>
    <name evidence="3" type="ORF">ATEIFO6365_0003071100</name>
</gene>
<dbReference type="PANTHER" id="PTHR43798:SF31">
    <property type="entry name" value="AB HYDROLASE SUPERFAMILY PROTEIN YCLE"/>
    <property type="match status" value="1"/>
</dbReference>
<reference evidence="3 4" key="1">
    <citation type="submission" date="2020-01" db="EMBL/GenBank/DDBJ databases">
        <title>Aspergillus terreus IFO 6365 whole genome shotgun sequence.</title>
        <authorList>
            <person name="Kanamasa S."/>
            <person name="Takahashi H."/>
        </authorList>
    </citation>
    <scope>NUCLEOTIDE SEQUENCE [LARGE SCALE GENOMIC DNA]</scope>
    <source>
        <strain evidence="3 4">IFO 6365</strain>
    </source>
</reference>
<dbReference type="AlphaFoldDB" id="A0A5M3YSD4"/>